<name>A0ABT1E4A3_9ACTN</name>
<accession>A0ABT1E4A3</accession>
<protein>
    <submittedName>
        <fullName evidence="1">Uncharacterized protein</fullName>
    </submittedName>
</protein>
<proteinExistence type="predicted"/>
<dbReference type="RefSeq" id="WP_253243972.1">
    <property type="nucleotide sequence ID" value="NZ_JAMYJR010000073.1"/>
</dbReference>
<evidence type="ECO:0000313" key="2">
    <source>
        <dbReference type="Proteomes" id="UP001523369"/>
    </source>
</evidence>
<dbReference type="Proteomes" id="UP001523369">
    <property type="component" value="Unassembled WGS sequence"/>
</dbReference>
<dbReference type="EMBL" id="JAMYJR010000073">
    <property type="protein sequence ID" value="MCO8277970.1"/>
    <property type="molecule type" value="Genomic_DNA"/>
</dbReference>
<evidence type="ECO:0000313" key="1">
    <source>
        <dbReference type="EMBL" id="MCO8277970.1"/>
    </source>
</evidence>
<reference evidence="1 2" key="1">
    <citation type="submission" date="2022-06" db="EMBL/GenBank/DDBJ databases">
        <title>New Species of the Genus Actinoplanes, ActinopZanes ferrugineus.</title>
        <authorList>
            <person name="Ding P."/>
        </authorList>
    </citation>
    <scope>NUCLEOTIDE SEQUENCE [LARGE SCALE GENOMIC DNA]</scope>
    <source>
        <strain evidence="1 2">TRM88003</strain>
    </source>
</reference>
<organism evidence="1 2">
    <name type="scientific">Paractinoplanes aksuensis</name>
    <dbReference type="NCBI Taxonomy" id="2939490"/>
    <lineage>
        <taxon>Bacteria</taxon>
        <taxon>Bacillati</taxon>
        <taxon>Actinomycetota</taxon>
        <taxon>Actinomycetes</taxon>
        <taxon>Micromonosporales</taxon>
        <taxon>Micromonosporaceae</taxon>
        <taxon>Paractinoplanes</taxon>
    </lineage>
</organism>
<gene>
    <name evidence="1" type="ORF">M1L60_46100</name>
</gene>
<keyword evidence="2" id="KW-1185">Reference proteome</keyword>
<sequence>MAMLRTVEFWPQTGFVNAPWVAEPDEDAFVRSARGIGELYSEGVRAARVQARDSQLRLHCFDHEPGRTEVEVTVFTEPTDGFEMAGVCLPDGVAALPAPARAALVLDVMHAAALRMAQARGWDPEAFKSARAHVVAHDLRFRWTGPAKTSPGRRYTARTAFTITDDGLGRGVVEIRRVADNTPVARSAEMVTAGAETVFRRTAATLRWLGSTTVQIDTDDGPRVTEVVTLPRLTVRGEGANSPESTPRIEVVGGATDDAVPDTYHTALHVLLGEFREPQWLSWWSAAPDDVLEIWYDLVVEHPARITARRGGNKLRVRIERPFADMLAAPDHVALARTDVEDLLATVRRRAGLGPHPELPDFDHLQATTTDRIAERAALVRRMKDLVDRLVDRLPAGLVAAFQTDLDQGRTGDTMAALRTKLSHLGVELTDAERAEFEALAATQR</sequence>
<comment type="caution">
    <text evidence="1">The sequence shown here is derived from an EMBL/GenBank/DDBJ whole genome shotgun (WGS) entry which is preliminary data.</text>
</comment>